<evidence type="ECO:0000256" key="2">
    <source>
        <dbReference type="PROSITE-ProRule" id="PRU00703"/>
    </source>
</evidence>
<accession>A0A7C3MFK7</accession>
<dbReference type="PIRSF" id="PIRSF037253">
    <property type="entry name" value="HTH_CBS_prd"/>
    <property type="match status" value="1"/>
</dbReference>
<dbReference type="InterPro" id="IPR001387">
    <property type="entry name" value="Cro/C1-type_HTH"/>
</dbReference>
<dbReference type="InterPro" id="IPR051257">
    <property type="entry name" value="Diverse_CBS-Domain"/>
</dbReference>
<dbReference type="Gene3D" id="1.10.260.40">
    <property type="entry name" value="lambda repressor-like DNA-binding domains"/>
    <property type="match status" value="1"/>
</dbReference>
<dbReference type="PANTHER" id="PTHR43080:SF4">
    <property type="entry name" value="CRO-LIKE PROTEIN"/>
    <property type="match status" value="1"/>
</dbReference>
<protein>
    <submittedName>
        <fullName evidence="5">CBS domain-containing protein</fullName>
    </submittedName>
</protein>
<dbReference type="CDD" id="cd00093">
    <property type="entry name" value="HTH_XRE"/>
    <property type="match status" value="1"/>
</dbReference>
<dbReference type="InterPro" id="IPR046342">
    <property type="entry name" value="CBS_dom_sf"/>
</dbReference>
<dbReference type="InterPro" id="IPR010982">
    <property type="entry name" value="Lambda_DNA-bd_dom_sf"/>
</dbReference>
<dbReference type="GO" id="GO:0003677">
    <property type="term" value="F:DNA binding"/>
    <property type="evidence" value="ECO:0007669"/>
    <property type="project" value="InterPro"/>
</dbReference>
<dbReference type="PROSITE" id="PS51371">
    <property type="entry name" value="CBS"/>
    <property type="match status" value="2"/>
</dbReference>
<dbReference type="AlphaFoldDB" id="A0A7C3MFK7"/>
<dbReference type="InterPro" id="IPR017158">
    <property type="entry name" value="Tscrpt-reg_CBS-contain_prd"/>
</dbReference>
<dbReference type="SMART" id="SM00530">
    <property type="entry name" value="HTH_XRE"/>
    <property type="match status" value="1"/>
</dbReference>
<dbReference type="InterPro" id="IPR000644">
    <property type="entry name" value="CBS_dom"/>
</dbReference>
<dbReference type="SUPFAM" id="SSF54631">
    <property type="entry name" value="CBS-domain pair"/>
    <property type="match status" value="1"/>
</dbReference>
<feature type="domain" description="HTH cro/C1-type" evidence="3">
    <location>
        <begin position="8"/>
        <end position="56"/>
    </location>
</feature>
<evidence type="ECO:0000259" key="3">
    <source>
        <dbReference type="PROSITE" id="PS50943"/>
    </source>
</evidence>
<dbReference type="Pfam" id="PF00571">
    <property type="entry name" value="CBS"/>
    <property type="match status" value="2"/>
</dbReference>
<dbReference type="SUPFAM" id="SSF47413">
    <property type="entry name" value="lambda repressor-like DNA-binding domains"/>
    <property type="match status" value="1"/>
</dbReference>
<organism evidence="5">
    <name type="scientific">Archaeoglobus fulgidus</name>
    <dbReference type="NCBI Taxonomy" id="2234"/>
    <lineage>
        <taxon>Archaea</taxon>
        <taxon>Methanobacteriati</taxon>
        <taxon>Methanobacteriota</taxon>
        <taxon>Archaeoglobi</taxon>
        <taxon>Archaeoglobales</taxon>
        <taxon>Archaeoglobaceae</taxon>
        <taxon>Archaeoglobus</taxon>
    </lineage>
</organism>
<comment type="caution">
    <text evidence="5">The sequence shown here is derived from an EMBL/GenBank/DDBJ whole genome shotgun (WGS) entry which is preliminary data.</text>
</comment>
<evidence type="ECO:0000313" key="5">
    <source>
        <dbReference type="EMBL" id="HFW32376.1"/>
    </source>
</evidence>
<name>A0A7C3MFK7_ARCFL</name>
<feature type="domain" description="CBS" evidence="4">
    <location>
        <begin position="134"/>
        <end position="183"/>
    </location>
</feature>
<evidence type="ECO:0000259" key="4">
    <source>
        <dbReference type="PROSITE" id="PS51371"/>
    </source>
</evidence>
<proteinExistence type="predicted"/>
<feature type="domain" description="CBS" evidence="4">
    <location>
        <begin position="69"/>
        <end position="126"/>
    </location>
</feature>
<sequence>MFPEIEEIKRKRKKLGVSQKKLAELVGVSQPLIARIEAGKFDPKLSLVKKIIRVLEEIEGGRIEARVVMNSPVISVSPDDSLKKVAELMMEKEISQLPVMEKDVPVGGITEADILKAVLEKGSRAESVKVKEMMGDPFPVVDPEESVSNVSKLLMEHPAVLVVDKGKVAGIITKQDVMKFLTR</sequence>
<gene>
    <name evidence="5" type="ORF">ENW66_05430</name>
</gene>
<evidence type="ECO:0000256" key="1">
    <source>
        <dbReference type="ARBA" id="ARBA00023122"/>
    </source>
</evidence>
<dbReference type="Pfam" id="PF01381">
    <property type="entry name" value="HTH_3"/>
    <property type="match status" value="1"/>
</dbReference>
<dbReference type="PROSITE" id="PS50943">
    <property type="entry name" value="HTH_CROC1"/>
    <property type="match status" value="1"/>
</dbReference>
<reference evidence="5" key="1">
    <citation type="journal article" date="2020" name="mSystems">
        <title>Genome- and Community-Level Interaction Insights into Carbon Utilization and Element Cycling Functions of Hydrothermarchaeota in Hydrothermal Sediment.</title>
        <authorList>
            <person name="Zhou Z."/>
            <person name="Liu Y."/>
            <person name="Xu W."/>
            <person name="Pan J."/>
            <person name="Luo Z.H."/>
            <person name="Li M."/>
        </authorList>
    </citation>
    <scope>NUCLEOTIDE SEQUENCE [LARGE SCALE GENOMIC DNA]</scope>
    <source>
        <strain evidence="5">SpSt-87</strain>
    </source>
</reference>
<dbReference type="Gene3D" id="3.10.580.10">
    <property type="entry name" value="CBS-domain"/>
    <property type="match status" value="1"/>
</dbReference>
<dbReference type="PANTHER" id="PTHR43080">
    <property type="entry name" value="CBS DOMAIN-CONTAINING PROTEIN CBSX3, MITOCHONDRIAL"/>
    <property type="match status" value="1"/>
</dbReference>
<dbReference type="SMART" id="SM00116">
    <property type="entry name" value="CBS"/>
    <property type="match status" value="2"/>
</dbReference>
<dbReference type="EMBL" id="DTLB01000034">
    <property type="protein sequence ID" value="HFW32376.1"/>
    <property type="molecule type" value="Genomic_DNA"/>
</dbReference>
<keyword evidence="1 2" id="KW-0129">CBS domain</keyword>